<evidence type="ECO:0000256" key="9">
    <source>
        <dbReference type="SAM" id="MobiDB-lite"/>
    </source>
</evidence>
<dbReference type="SUPFAM" id="SSF50249">
    <property type="entry name" value="Nucleic acid-binding proteins"/>
    <property type="match status" value="2"/>
</dbReference>
<dbReference type="Pfam" id="PF02765">
    <property type="entry name" value="POT1"/>
    <property type="match status" value="1"/>
</dbReference>
<accession>A0ABR4LE69</accession>
<evidence type="ECO:0000256" key="4">
    <source>
        <dbReference type="ARBA" id="ARBA00015253"/>
    </source>
</evidence>
<protein>
    <recommendedName>
        <fullName evidence="4">Protection of telomeres protein 1</fullName>
    </recommendedName>
</protein>
<keyword evidence="7" id="KW-0238">DNA-binding</keyword>
<keyword evidence="5" id="KW-0158">Chromosome</keyword>
<keyword evidence="6" id="KW-0779">Telomere</keyword>
<comment type="caution">
    <text evidence="11">The sequence shown here is derived from an EMBL/GenBank/DDBJ whole genome shotgun (WGS) entry which is preliminary data.</text>
</comment>
<evidence type="ECO:0000256" key="6">
    <source>
        <dbReference type="ARBA" id="ARBA00022895"/>
    </source>
</evidence>
<dbReference type="InterPro" id="IPR028389">
    <property type="entry name" value="POT1"/>
</dbReference>
<evidence type="ECO:0000256" key="1">
    <source>
        <dbReference type="ARBA" id="ARBA00004123"/>
    </source>
</evidence>
<evidence type="ECO:0000313" key="12">
    <source>
        <dbReference type="Proteomes" id="UP001610432"/>
    </source>
</evidence>
<dbReference type="CDD" id="cd04497">
    <property type="entry name" value="hPOT1_OB1_like"/>
    <property type="match status" value="1"/>
</dbReference>
<evidence type="ECO:0000259" key="10">
    <source>
        <dbReference type="SMART" id="SM00976"/>
    </source>
</evidence>
<dbReference type="GeneID" id="98141887"/>
<dbReference type="RefSeq" id="XP_070881734.1">
    <property type="nucleotide sequence ID" value="XM_071026815.1"/>
</dbReference>
<evidence type="ECO:0000256" key="3">
    <source>
        <dbReference type="ARBA" id="ARBA00008442"/>
    </source>
</evidence>
<evidence type="ECO:0000256" key="5">
    <source>
        <dbReference type="ARBA" id="ARBA00022454"/>
    </source>
</evidence>
<dbReference type="Pfam" id="PF16686">
    <property type="entry name" value="POT1PC"/>
    <property type="match status" value="1"/>
</dbReference>
<name>A0ABR4LE69_9EURO</name>
<dbReference type="PANTHER" id="PTHR14513">
    <property type="entry name" value="PROTECTION OF TELOMERES 1"/>
    <property type="match status" value="1"/>
</dbReference>
<dbReference type="Proteomes" id="UP001610432">
    <property type="component" value="Unassembled WGS sequence"/>
</dbReference>
<keyword evidence="12" id="KW-1185">Reference proteome</keyword>
<keyword evidence="8" id="KW-0539">Nucleus</keyword>
<dbReference type="SMART" id="SM00976">
    <property type="entry name" value="Telo_bind"/>
    <property type="match status" value="1"/>
</dbReference>
<evidence type="ECO:0000256" key="2">
    <source>
        <dbReference type="ARBA" id="ARBA00004574"/>
    </source>
</evidence>
<reference evidence="11 12" key="1">
    <citation type="submission" date="2024-07" db="EMBL/GenBank/DDBJ databases">
        <title>Section-level genome sequencing and comparative genomics of Aspergillus sections Usti and Cavernicolus.</title>
        <authorList>
            <consortium name="Lawrence Berkeley National Laboratory"/>
            <person name="Nybo J.L."/>
            <person name="Vesth T.C."/>
            <person name="Theobald S."/>
            <person name="Frisvad J.C."/>
            <person name="Larsen T.O."/>
            <person name="Kjaerboelling I."/>
            <person name="Rothschild-Mancinelli K."/>
            <person name="Lyhne E.K."/>
            <person name="Kogle M.E."/>
            <person name="Barry K."/>
            <person name="Clum A."/>
            <person name="Na H."/>
            <person name="Ledsgaard L."/>
            <person name="Lin J."/>
            <person name="Lipzen A."/>
            <person name="Kuo A."/>
            <person name="Riley R."/>
            <person name="Mondo S."/>
            <person name="Labutti K."/>
            <person name="Haridas S."/>
            <person name="Pangalinan J."/>
            <person name="Salamov A.A."/>
            <person name="Simmons B.A."/>
            <person name="Magnuson J.K."/>
            <person name="Chen J."/>
            <person name="Drula E."/>
            <person name="Henrissat B."/>
            <person name="Wiebenga A."/>
            <person name="Lubbers R.J."/>
            <person name="Gomes A.C."/>
            <person name="Macurrencykelacurrency M.R."/>
            <person name="Stajich J."/>
            <person name="Grigoriev I.V."/>
            <person name="Mortensen U.H."/>
            <person name="De Vries R.P."/>
            <person name="Baker S.E."/>
            <person name="Andersen M.R."/>
        </authorList>
    </citation>
    <scope>NUCLEOTIDE SEQUENCE [LARGE SCALE GENOMIC DNA]</scope>
    <source>
        <strain evidence="11 12">CBS 449.75</strain>
    </source>
</reference>
<evidence type="ECO:0000256" key="8">
    <source>
        <dbReference type="ARBA" id="ARBA00023242"/>
    </source>
</evidence>
<evidence type="ECO:0000256" key="7">
    <source>
        <dbReference type="ARBA" id="ARBA00023125"/>
    </source>
</evidence>
<comment type="similarity">
    <text evidence="3">Belongs to the telombin family.</text>
</comment>
<sequence>MMPAGLPPNYVDVANAIVTRGSVNVMGVVVDVWGGAFKSQGTSVCITFTIKDSNLNNGNTMDGLKIRYFKETETLLPPVREGDVVLLRDLRVKVIGSRPLGVAAQDMHIPWAIFRADRDPTSHLAALSGPFPFEPTYSEKAFASRLLDISPASFRAAPAPKSDFAQISASRSAPTTQKKFSLVKDIRDRQFVDLIGEILKIHGNDSEKATLYFTDYTSNENIFQYLSDNDDNVDHGCEGDPFNYIGRQRKKWNGPSGQMTIQITLWEPHASFVRGTFDVNDIVRLKNVRIKGSRVEGGSLEGVIHTNRDEPQRVNAFRVDLKNDPRVQQLLARKAEYWEAHPKQQKRKSDEDPEPRSKKANTKKQRVKAEPKKEEGQTSLSLNKKNVVSTYIKAGAPTNARSLSLDTILDNPLHNHTSPDRIEYRLPFQNLCYLSTVRVVDYYPPDLKDFAVLQEHVSLGYNKKRDPDASRTFTKWEWRFCLLVEDVAAPAPGQPKPRTKLFVSNADAEYLLRMGAVNLHENPTALGQLSEKLFILWGNLEECKKNIEADGKPLGLSSTPFNCCIKEYGITCSHRRGSSHLHDENGLPSCAEEECFGWERRFGLFKTTIHA</sequence>
<feature type="domain" description="Telomeric single stranded DNA binding POT1/Cdc13" evidence="10">
    <location>
        <begin position="10"/>
        <end position="151"/>
    </location>
</feature>
<proteinExistence type="inferred from homology"/>
<dbReference type="PANTHER" id="PTHR14513:SF0">
    <property type="entry name" value="PROTECTION OF TELOMERES PROTEIN 1"/>
    <property type="match status" value="1"/>
</dbReference>
<feature type="compositionally biased region" description="Basic and acidic residues" evidence="9">
    <location>
        <begin position="336"/>
        <end position="357"/>
    </location>
</feature>
<dbReference type="InterPro" id="IPR011564">
    <property type="entry name" value="Telomer_end-bd_POT1/Cdc13"/>
</dbReference>
<dbReference type="InterPro" id="IPR032042">
    <property type="entry name" value="POT1PC"/>
</dbReference>
<evidence type="ECO:0000313" key="11">
    <source>
        <dbReference type="EMBL" id="KAL2862755.1"/>
    </source>
</evidence>
<dbReference type="InterPro" id="IPR012340">
    <property type="entry name" value="NA-bd_OB-fold"/>
</dbReference>
<dbReference type="EMBL" id="JBFXLQ010000062">
    <property type="protein sequence ID" value="KAL2862755.1"/>
    <property type="molecule type" value="Genomic_DNA"/>
</dbReference>
<organism evidence="11 12">
    <name type="scientific">Aspergillus lucknowensis</name>
    <dbReference type="NCBI Taxonomy" id="176173"/>
    <lineage>
        <taxon>Eukaryota</taxon>
        <taxon>Fungi</taxon>
        <taxon>Dikarya</taxon>
        <taxon>Ascomycota</taxon>
        <taxon>Pezizomycotina</taxon>
        <taxon>Eurotiomycetes</taxon>
        <taxon>Eurotiomycetidae</taxon>
        <taxon>Eurotiales</taxon>
        <taxon>Aspergillaceae</taxon>
        <taxon>Aspergillus</taxon>
        <taxon>Aspergillus subgen. Nidulantes</taxon>
    </lineage>
</organism>
<comment type="subcellular location">
    <subcellularLocation>
        <location evidence="2">Chromosome</location>
        <location evidence="2">Telomere</location>
    </subcellularLocation>
    <subcellularLocation>
        <location evidence="1">Nucleus</location>
    </subcellularLocation>
</comment>
<feature type="region of interest" description="Disordered" evidence="9">
    <location>
        <begin position="336"/>
        <end position="381"/>
    </location>
</feature>
<feature type="compositionally biased region" description="Basic and acidic residues" evidence="9">
    <location>
        <begin position="367"/>
        <end position="376"/>
    </location>
</feature>
<dbReference type="Gene3D" id="2.40.50.140">
    <property type="entry name" value="Nucleic acid-binding proteins"/>
    <property type="match status" value="2"/>
</dbReference>
<gene>
    <name evidence="11" type="ORF">BJX67DRAFT_291286</name>
</gene>